<comment type="pathway">
    <text evidence="2 10">Cofactor biosynthesis; NAD(+) biosynthesis; deamido-NAD(+) from nicotinate D-ribonucleotide: step 1/1.</text>
</comment>
<evidence type="ECO:0000256" key="6">
    <source>
        <dbReference type="ARBA" id="ARBA00022741"/>
    </source>
</evidence>
<evidence type="ECO:0000313" key="12">
    <source>
        <dbReference type="EMBL" id="MBC5778109.1"/>
    </source>
</evidence>
<comment type="similarity">
    <text evidence="10">Belongs to the NadD family.</text>
</comment>
<keyword evidence="3 10" id="KW-0662">Pyridine nucleotide biosynthesis</keyword>
<dbReference type="EMBL" id="JACOQG010000001">
    <property type="protein sequence ID" value="MBC5778109.1"/>
    <property type="molecule type" value="Genomic_DNA"/>
</dbReference>
<dbReference type="CDD" id="cd02165">
    <property type="entry name" value="NMNAT"/>
    <property type="match status" value="1"/>
</dbReference>
<evidence type="ECO:0000256" key="7">
    <source>
        <dbReference type="ARBA" id="ARBA00022840"/>
    </source>
</evidence>
<reference evidence="12 13" key="1">
    <citation type="submission" date="2020-08" db="EMBL/GenBank/DDBJ databases">
        <title>Genome public.</title>
        <authorList>
            <person name="Liu C."/>
            <person name="Sun Q."/>
        </authorList>
    </citation>
    <scope>NUCLEOTIDE SEQUENCE [LARGE SCALE GENOMIC DNA]</scope>
    <source>
        <strain evidence="12 13">M29</strain>
    </source>
</reference>
<organism evidence="12 13">
    <name type="scientific">Blautia difficilis</name>
    <dbReference type="NCBI Taxonomy" id="2763027"/>
    <lineage>
        <taxon>Bacteria</taxon>
        <taxon>Bacillati</taxon>
        <taxon>Bacillota</taxon>
        <taxon>Clostridia</taxon>
        <taxon>Lachnospirales</taxon>
        <taxon>Lachnospiraceae</taxon>
        <taxon>Blautia</taxon>
    </lineage>
</organism>
<dbReference type="GO" id="GO:0004515">
    <property type="term" value="F:nicotinate-nucleotide adenylyltransferase activity"/>
    <property type="evidence" value="ECO:0007669"/>
    <property type="project" value="UniProtKB-EC"/>
</dbReference>
<dbReference type="HAMAP" id="MF_00244">
    <property type="entry name" value="NaMN_adenylyltr"/>
    <property type="match status" value="1"/>
</dbReference>
<keyword evidence="13" id="KW-1185">Reference proteome</keyword>
<comment type="function">
    <text evidence="1 10">Catalyzes the reversible adenylation of nicotinate mononucleotide (NaMN) to nicotinic acid adenine dinucleotide (NaAD).</text>
</comment>
<feature type="domain" description="Cytidyltransferase-like" evidence="11">
    <location>
        <begin position="10"/>
        <end position="177"/>
    </location>
</feature>
<evidence type="ECO:0000256" key="3">
    <source>
        <dbReference type="ARBA" id="ARBA00022642"/>
    </source>
</evidence>
<evidence type="ECO:0000256" key="8">
    <source>
        <dbReference type="ARBA" id="ARBA00023027"/>
    </source>
</evidence>
<keyword evidence="4 10" id="KW-0808">Transferase</keyword>
<dbReference type="Proteomes" id="UP000649826">
    <property type="component" value="Unassembled WGS sequence"/>
</dbReference>
<evidence type="ECO:0000256" key="2">
    <source>
        <dbReference type="ARBA" id="ARBA00005019"/>
    </source>
</evidence>
<dbReference type="Pfam" id="PF01467">
    <property type="entry name" value="CTP_transf_like"/>
    <property type="match status" value="1"/>
</dbReference>
<evidence type="ECO:0000256" key="10">
    <source>
        <dbReference type="HAMAP-Rule" id="MF_00244"/>
    </source>
</evidence>
<proteinExistence type="inferred from homology"/>
<dbReference type="InterPro" id="IPR014729">
    <property type="entry name" value="Rossmann-like_a/b/a_fold"/>
</dbReference>
<dbReference type="EC" id="2.7.7.18" evidence="10"/>
<dbReference type="RefSeq" id="WP_019161697.1">
    <property type="nucleotide sequence ID" value="NZ_JACOQG010000001.1"/>
</dbReference>
<keyword evidence="5 10" id="KW-0548">Nucleotidyltransferase</keyword>
<comment type="caution">
    <text evidence="12">The sequence shown here is derived from an EMBL/GenBank/DDBJ whole genome shotgun (WGS) entry which is preliminary data.</text>
</comment>
<dbReference type="NCBIfam" id="TIGR00125">
    <property type="entry name" value="cyt_tran_rel"/>
    <property type="match status" value="1"/>
</dbReference>
<dbReference type="InterPro" id="IPR004821">
    <property type="entry name" value="Cyt_trans-like"/>
</dbReference>
<evidence type="ECO:0000256" key="4">
    <source>
        <dbReference type="ARBA" id="ARBA00022679"/>
    </source>
</evidence>
<keyword evidence="8 10" id="KW-0520">NAD</keyword>
<keyword evidence="6 10" id="KW-0547">Nucleotide-binding</keyword>
<dbReference type="InterPro" id="IPR005248">
    <property type="entry name" value="NadD/NMNAT"/>
</dbReference>
<protein>
    <recommendedName>
        <fullName evidence="10">Probable nicotinate-nucleotide adenylyltransferase</fullName>
        <ecNumber evidence="10">2.7.7.18</ecNumber>
    </recommendedName>
    <alternativeName>
        <fullName evidence="10">Deamido-NAD(+) diphosphorylase</fullName>
    </alternativeName>
    <alternativeName>
        <fullName evidence="10">Deamido-NAD(+) pyrophosphorylase</fullName>
    </alternativeName>
    <alternativeName>
        <fullName evidence="10">Nicotinate mononucleotide adenylyltransferase</fullName>
        <shortName evidence="10">NaMN adenylyltransferase</shortName>
    </alternativeName>
</protein>
<dbReference type="NCBIfam" id="TIGR00482">
    <property type="entry name" value="nicotinate (nicotinamide) nucleotide adenylyltransferase"/>
    <property type="match status" value="1"/>
</dbReference>
<comment type="catalytic activity">
    <reaction evidence="9 10">
        <text>nicotinate beta-D-ribonucleotide + ATP + H(+) = deamido-NAD(+) + diphosphate</text>
        <dbReference type="Rhea" id="RHEA:22860"/>
        <dbReference type="ChEBI" id="CHEBI:15378"/>
        <dbReference type="ChEBI" id="CHEBI:30616"/>
        <dbReference type="ChEBI" id="CHEBI:33019"/>
        <dbReference type="ChEBI" id="CHEBI:57502"/>
        <dbReference type="ChEBI" id="CHEBI:58437"/>
        <dbReference type="EC" id="2.7.7.18"/>
    </reaction>
</comment>
<evidence type="ECO:0000259" key="11">
    <source>
        <dbReference type="Pfam" id="PF01467"/>
    </source>
</evidence>
<dbReference type="PANTHER" id="PTHR39321:SF3">
    <property type="entry name" value="PHOSPHOPANTETHEINE ADENYLYLTRANSFERASE"/>
    <property type="match status" value="1"/>
</dbReference>
<dbReference type="PANTHER" id="PTHR39321">
    <property type="entry name" value="NICOTINATE-NUCLEOTIDE ADENYLYLTRANSFERASE-RELATED"/>
    <property type="match status" value="1"/>
</dbReference>
<keyword evidence="7 10" id="KW-0067">ATP-binding</keyword>
<evidence type="ECO:0000256" key="1">
    <source>
        <dbReference type="ARBA" id="ARBA00002324"/>
    </source>
</evidence>
<gene>
    <name evidence="10" type="primary">nadD</name>
    <name evidence="12" type="ORF">H8Z82_00195</name>
</gene>
<evidence type="ECO:0000256" key="9">
    <source>
        <dbReference type="ARBA" id="ARBA00048721"/>
    </source>
</evidence>
<name>A0ABR7IDL0_9FIRM</name>
<dbReference type="NCBIfam" id="NF000840">
    <property type="entry name" value="PRK00071.1-3"/>
    <property type="match status" value="1"/>
</dbReference>
<dbReference type="Gene3D" id="3.40.50.620">
    <property type="entry name" value="HUPs"/>
    <property type="match status" value="1"/>
</dbReference>
<dbReference type="SUPFAM" id="SSF52374">
    <property type="entry name" value="Nucleotidylyl transferase"/>
    <property type="match status" value="1"/>
</dbReference>
<sequence>MSDSRKRVGIMGGTFDPIHLGHLILGEKAYEQLHLDKVLFMPSGNPPHKRNRQGRATDDQRVEMVRKAICGNPHFELSLTEMHENGYTYTYHTLEMMKKQNPDTDYYFIIGADSLYDFDSWMNPDRICQNCILVVAVRNHTSVAELDREMERLSLKYKGTFLRLDTMNIDISSETIRDWIKEKKSIRYYVADQVISYIEENHIYSPVKEKG</sequence>
<evidence type="ECO:0000313" key="13">
    <source>
        <dbReference type="Proteomes" id="UP000649826"/>
    </source>
</evidence>
<evidence type="ECO:0000256" key="5">
    <source>
        <dbReference type="ARBA" id="ARBA00022695"/>
    </source>
</evidence>
<accession>A0ABR7IDL0</accession>